<evidence type="ECO:0000256" key="6">
    <source>
        <dbReference type="ARBA" id="ARBA00022967"/>
    </source>
</evidence>
<comment type="subunit">
    <text evidence="13">NDH-1 can be composed of about 15 different subunits; different subcomplexes with different compositions have been identified which probably have different functions.</text>
</comment>
<keyword evidence="6 13" id="KW-1278">Translocase</keyword>
<gene>
    <name evidence="13 14" type="primary">ndhL</name>
    <name evidence="14" type="ORF">QQ91_001815</name>
</gene>
<evidence type="ECO:0000313" key="14">
    <source>
        <dbReference type="EMBL" id="NEV65848.1"/>
    </source>
</evidence>
<evidence type="ECO:0000256" key="1">
    <source>
        <dbReference type="ARBA" id="ARBA00004141"/>
    </source>
</evidence>
<comment type="caution">
    <text evidence="14">The sequence shown here is derived from an EMBL/GenBank/DDBJ whole genome shotgun (WGS) entry which is preliminary data.</text>
</comment>
<feature type="transmembrane region" description="Helical" evidence="13">
    <location>
        <begin position="50"/>
        <end position="70"/>
    </location>
</feature>
<evidence type="ECO:0000256" key="13">
    <source>
        <dbReference type="HAMAP-Rule" id="MF_01355"/>
    </source>
</evidence>
<evidence type="ECO:0000256" key="7">
    <source>
        <dbReference type="ARBA" id="ARBA00022989"/>
    </source>
</evidence>
<comment type="function">
    <text evidence="13">NDH-1 shuttles electrons from an unknown electron donor, via FMN and iron-sulfur (Fe-S) centers, to quinones in the respiratory and/or the photosynthetic chain. The immediate electron acceptor for the enzyme in this species is believed to be plastoquinone. Couples the redox reaction to proton translocation, and thus conserves the redox energy in a proton gradient. Cyanobacterial NDH-1 also plays a role in inorganic carbon-concentration.</text>
</comment>
<dbReference type="Pfam" id="PF10716">
    <property type="entry name" value="NdhL"/>
    <property type="match status" value="1"/>
</dbReference>
<reference evidence="14" key="1">
    <citation type="submission" date="2014-11" db="EMBL/GenBank/DDBJ databases">
        <authorList>
            <person name="Malar M.C."/>
            <person name="Sen D."/>
            <person name="Tripathy S."/>
        </authorList>
    </citation>
    <scope>NUCLEOTIDE SEQUENCE</scope>
    <source>
        <strain evidence="14">BDU141951</strain>
    </source>
</reference>
<evidence type="ECO:0000256" key="2">
    <source>
        <dbReference type="ARBA" id="ARBA00022692"/>
    </source>
</evidence>
<evidence type="ECO:0000256" key="11">
    <source>
        <dbReference type="ARBA" id="ARBA00047726"/>
    </source>
</evidence>
<dbReference type="AlphaFoldDB" id="A0A0C1YP14"/>
<keyword evidence="7 13" id="KW-1133">Transmembrane helix</keyword>
<keyword evidence="5 13" id="KW-0618">Plastoquinone</keyword>
<keyword evidence="10 13" id="KW-0472">Membrane</keyword>
<evidence type="ECO:0000256" key="4">
    <source>
        <dbReference type="ARBA" id="ARBA00022857"/>
    </source>
</evidence>
<dbReference type="InterPro" id="IPR019654">
    <property type="entry name" value="NADH-quinone_OxRdatse_su_L"/>
</dbReference>
<keyword evidence="4 13" id="KW-0521">NADP</keyword>
<keyword evidence="3 13" id="KW-0874">Quinone</keyword>
<comment type="catalytic activity">
    <reaction evidence="11 13">
        <text>a plastoquinone + NADPH + (n+1) H(+)(in) = a plastoquinol + NADP(+) + n H(+)(out)</text>
        <dbReference type="Rhea" id="RHEA:42612"/>
        <dbReference type="Rhea" id="RHEA-COMP:9561"/>
        <dbReference type="Rhea" id="RHEA-COMP:9562"/>
        <dbReference type="ChEBI" id="CHEBI:15378"/>
        <dbReference type="ChEBI" id="CHEBI:17757"/>
        <dbReference type="ChEBI" id="CHEBI:57783"/>
        <dbReference type="ChEBI" id="CHEBI:58349"/>
        <dbReference type="ChEBI" id="CHEBI:62192"/>
    </reaction>
</comment>
<dbReference type="EC" id="7.1.1.-" evidence="13"/>
<comment type="catalytic activity">
    <reaction evidence="12 13">
        <text>a plastoquinone + NADH + (n+1) H(+)(in) = a plastoquinol + NAD(+) + n H(+)(out)</text>
        <dbReference type="Rhea" id="RHEA:42608"/>
        <dbReference type="Rhea" id="RHEA-COMP:9561"/>
        <dbReference type="Rhea" id="RHEA-COMP:9562"/>
        <dbReference type="ChEBI" id="CHEBI:15378"/>
        <dbReference type="ChEBI" id="CHEBI:17757"/>
        <dbReference type="ChEBI" id="CHEBI:57540"/>
        <dbReference type="ChEBI" id="CHEBI:57945"/>
        <dbReference type="ChEBI" id="CHEBI:62192"/>
    </reaction>
</comment>
<evidence type="ECO:0000256" key="12">
    <source>
        <dbReference type="ARBA" id="ARBA00048026"/>
    </source>
</evidence>
<dbReference type="GO" id="GO:0016655">
    <property type="term" value="F:oxidoreductase activity, acting on NAD(P)H, quinone or similar compound as acceptor"/>
    <property type="evidence" value="ECO:0007669"/>
    <property type="project" value="UniProtKB-UniRule"/>
</dbReference>
<keyword evidence="9 13" id="KW-0793">Thylakoid</keyword>
<comment type="subcellular location">
    <subcellularLocation>
        <location evidence="13">Cellular thylakoid membrane</location>
        <topology evidence="13">Multi-pass membrane protein</topology>
    </subcellularLocation>
    <subcellularLocation>
        <location evidence="1">Membrane</location>
        <topology evidence="1">Multi-pass membrane protein</topology>
    </subcellularLocation>
</comment>
<keyword evidence="2 13" id="KW-0812">Transmembrane</keyword>
<accession>A0A0C1YP14</accession>
<evidence type="ECO:0000256" key="9">
    <source>
        <dbReference type="ARBA" id="ARBA00023078"/>
    </source>
</evidence>
<organism evidence="14">
    <name type="scientific">Lyngbya confervoides BDU141951</name>
    <dbReference type="NCBI Taxonomy" id="1574623"/>
    <lineage>
        <taxon>Bacteria</taxon>
        <taxon>Bacillati</taxon>
        <taxon>Cyanobacteriota</taxon>
        <taxon>Cyanophyceae</taxon>
        <taxon>Oscillatoriophycideae</taxon>
        <taxon>Oscillatoriales</taxon>
        <taxon>Microcoleaceae</taxon>
        <taxon>Lyngbya</taxon>
    </lineage>
</organism>
<feature type="transmembrane region" description="Helical" evidence="13">
    <location>
        <begin position="12"/>
        <end position="38"/>
    </location>
</feature>
<proteinExistence type="inferred from homology"/>
<dbReference type="EMBL" id="JTHE02000002">
    <property type="protein sequence ID" value="NEV65848.1"/>
    <property type="molecule type" value="Genomic_DNA"/>
</dbReference>
<keyword evidence="8 13" id="KW-0520">NAD</keyword>
<evidence type="ECO:0000256" key="5">
    <source>
        <dbReference type="ARBA" id="ARBA00022957"/>
    </source>
</evidence>
<evidence type="ECO:0000256" key="10">
    <source>
        <dbReference type="ARBA" id="ARBA00023136"/>
    </source>
</evidence>
<keyword evidence="13" id="KW-0813">Transport</keyword>
<reference evidence="14" key="2">
    <citation type="journal article" date="2015" name="Genome Announc.">
        <title>Draft Genome Sequence of Filamentous Marine Cyanobacterium Lyngbya confervoides Strain BDU141951.</title>
        <authorList>
            <person name="Chandrababunaidu M.M."/>
            <person name="Sen D."/>
            <person name="Tripathy S."/>
        </authorList>
    </citation>
    <scope>NUCLEOTIDE SEQUENCE</scope>
    <source>
        <strain evidence="14">BDU141951</strain>
    </source>
</reference>
<reference evidence="14" key="3">
    <citation type="submission" date="2020-02" db="EMBL/GenBank/DDBJ databases">
        <authorList>
            <person name="Sarangi A.N."/>
            <person name="Ghosh S."/>
            <person name="Mukherjee M."/>
            <person name="Tripathy S."/>
        </authorList>
    </citation>
    <scope>NUCLEOTIDE SEQUENCE</scope>
    <source>
        <strain evidence="14">BDU141951</strain>
    </source>
</reference>
<dbReference type="GO" id="GO:0031676">
    <property type="term" value="C:plasma membrane-derived thylakoid membrane"/>
    <property type="evidence" value="ECO:0007669"/>
    <property type="project" value="UniProtKB-SubCell"/>
</dbReference>
<protein>
    <recommendedName>
        <fullName evidence="13">NAD(P)H-quinone oxidoreductase subunit L</fullName>
        <ecNumber evidence="13">7.1.1.-</ecNumber>
    </recommendedName>
    <alternativeName>
        <fullName evidence="13">NAD(P)H dehydrogenase I subunit L</fullName>
        <shortName evidence="13">NDH-1 subunit L</shortName>
        <shortName evidence="13">NDH-L</shortName>
    </alternativeName>
</protein>
<dbReference type="PANTHER" id="PTHR36727">
    <property type="entry name" value="NAD(P)H-QUINONE OXIDOREDUCTASE SUBUNIT L, CHLOROPLASTIC"/>
    <property type="match status" value="1"/>
</dbReference>
<dbReference type="HAMAP" id="MF_01355">
    <property type="entry name" value="NDH1_NDH1L"/>
    <property type="match status" value="1"/>
</dbReference>
<dbReference type="PANTHER" id="PTHR36727:SF2">
    <property type="entry name" value="NAD(P)H-QUINONE OXIDOREDUCTASE SUBUNIT L, CHLOROPLASTIC"/>
    <property type="match status" value="1"/>
</dbReference>
<evidence type="ECO:0000256" key="3">
    <source>
        <dbReference type="ARBA" id="ARBA00022719"/>
    </source>
</evidence>
<dbReference type="GO" id="GO:0048038">
    <property type="term" value="F:quinone binding"/>
    <property type="evidence" value="ECO:0007669"/>
    <property type="project" value="UniProtKB-KW"/>
</dbReference>
<evidence type="ECO:0000256" key="8">
    <source>
        <dbReference type="ARBA" id="ARBA00023027"/>
    </source>
</evidence>
<name>A0A0C1YP14_9CYAN</name>
<sequence length="81" mass="9122">MLETLPLSLDTLISLGLYGGLAIAYLLVIPAAILFYLKAKWHKVGSVERFVLYGLMFVFFPGMLLMSPFLNFRPQPRSLNS</sequence>
<comment type="similarity">
    <text evidence="13">Belongs to the complex I NdhL subunit family.</text>
</comment>